<protein>
    <submittedName>
        <fullName evidence="3">Putative membrane protein</fullName>
    </submittedName>
</protein>
<feature type="transmembrane region" description="Helical" evidence="2">
    <location>
        <begin position="72"/>
        <end position="88"/>
    </location>
</feature>
<dbReference type="AlphaFoldDB" id="J7LAN6"/>
<proteinExistence type="predicted"/>
<name>J7LAN6_NOCAA</name>
<feature type="transmembrane region" description="Helical" evidence="2">
    <location>
        <begin position="33"/>
        <end position="51"/>
    </location>
</feature>
<feature type="transmembrane region" description="Helical" evidence="2">
    <location>
        <begin position="177"/>
        <end position="202"/>
    </location>
</feature>
<dbReference type="Proteomes" id="UP000003779">
    <property type="component" value="Chromosome"/>
</dbReference>
<feature type="transmembrane region" description="Helical" evidence="2">
    <location>
        <begin position="135"/>
        <end position="157"/>
    </location>
</feature>
<feature type="transmembrane region" description="Helical" evidence="2">
    <location>
        <begin position="100"/>
        <end position="123"/>
    </location>
</feature>
<dbReference type="HOGENOM" id="CLU_1081114_0_0_11"/>
<keyword evidence="2" id="KW-1133">Transmembrane helix</keyword>
<dbReference type="PATRIC" id="fig|1205910.3.peg.4743"/>
<gene>
    <name evidence="3" type="ordered locus">B005_5022</name>
</gene>
<reference evidence="4" key="2">
    <citation type="submission" date="2012-08" db="EMBL/GenBank/DDBJ databases">
        <title>Whole-genome sequence of Nocardiopsis alba strain ATCC BAA-2165 associated with honeybees.</title>
        <authorList>
            <person name="Qiao J."/>
            <person name="Chen L."/>
            <person name="Li Y."/>
            <person name="Wang J."/>
            <person name="Zhang W."/>
            <person name="Chen S."/>
        </authorList>
    </citation>
    <scope>NUCLEOTIDE SEQUENCE [LARGE SCALE GENOMIC DNA]</scope>
    <source>
        <strain evidence="4">ATCC BAA-2165 / BE74</strain>
    </source>
</reference>
<keyword evidence="2" id="KW-0812">Transmembrane</keyword>
<keyword evidence="2" id="KW-0472">Membrane</keyword>
<reference evidence="3 4" key="1">
    <citation type="journal article" date="2012" name="J. Bacteriol.">
        <title>Whole-Genome Sequence of Nocardiopsis alba Strain ATCC BAA-2165, Associated with Honeybees.</title>
        <authorList>
            <person name="Qiao J."/>
            <person name="Chen L."/>
            <person name="Li Y."/>
            <person name="Wang J."/>
            <person name="Zhang W."/>
            <person name="Chen S."/>
        </authorList>
    </citation>
    <scope>NUCLEOTIDE SEQUENCE [LARGE SCALE GENOMIC DNA]</scope>
    <source>
        <strain evidence="4">ATCC BAA-2165 / BE74</strain>
    </source>
</reference>
<evidence type="ECO:0000256" key="2">
    <source>
        <dbReference type="SAM" id="Phobius"/>
    </source>
</evidence>
<organism evidence="3 4">
    <name type="scientific">Nocardiopsis alba (strain ATCC BAA-2165 / BE74)</name>
    <dbReference type="NCBI Taxonomy" id="1205910"/>
    <lineage>
        <taxon>Bacteria</taxon>
        <taxon>Bacillati</taxon>
        <taxon>Actinomycetota</taxon>
        <taxon>Actinomycetes</taxon>
        <taxon>Streptosporangiales</taxon>
        <taxon>Nocardiopsidaceae</taxon>
        <taxon>Nocardiopsis</taxon>
    </lineage>
</organism>
<evidence type="ECO:0000313" key="3">
    <source>
        <dbReference type="EMBL" id="AFR09741.1"/>
    </source>
</evidence>
<evidence type="ECO:0000313" key="4">
    <source>
        <dbReference type="Proteomes" id="UP000003779"/>
    </source>
</evidence>
<dbReference type="STRING" id="1205910.B005_5022"/>
<feature type="compositionally biased region" description="Gly residues" evidence="1">
    <location>
        <begin position="236"/>
        <end position="257"/>
    </location>
</feature>
<sequence length="257" mass="27586">MGRVLIRPWIQALGGGQAGRGRSPSCRGGPARLSMSLIAGGLALLCVYLLWDVVDSYGEERHRDRNDRLVTFALWAACGNVGMTLALFERALSREHGTLFFPVILAASAFVCAACLLTVVCVGDIPRHRGRVLHLPMVAMSAAYLSVIMALFLILAVPDVRDAVASVVTTVGNVLVWILEFLGIVILLGVTFVVAIGFMIVVGEEDRNAPRRPEWMSKSAWRRQQRMLRRYRGGRGETGSGYDGGSGGDGGDGGGGD</sequence>
<dbReference type="EMBL" id="CP003788">
    <property type="protein sequence ID" value="AFR09741.1"/>
    <property type="molecule type" value="Genomic_DNA"/>
</dbReference>
<accession>J7LAN6</accession>
<feature type="region of interest" description="Disordered" evidence="1">
    <location>
        <begin position="232"/>
        <end position="257"/>
    </location>
</feature>
<evidence type="ECO:0000256" key="1">
    <source>
        <dbReference type="SAM" id="MobiDB-lite"/>
    </source>
</evidence>
<dbReference type="KEGG" id="nal:B005_5022"/>